<protein>
    <recommendedName>
        <fullName evidence="3">J domain-containing protein</fullName>
    </recommendedName>
</protein>
<dbReference type="SUPFAM" id="SSF46565">
    <property type="entry name" value="Chaperone J-domain"/>
    <property type="match status" value="1"/>
</dbReference>
<organism evidence="4 5">
    <name type="scientific">Candidatus Staskawiczbacteria bacterium RIFCSPHIGHO2_01_FULL_39_25</name>
    <dbReference type="NCBI Taxonomy" id="1802202"/>
    <lineage>
        <taxon>Bacteria</taxon>
        <taxon>Candidatus Staskawicziibacteriota</taxon>
    </lineage>
</organism>
<dbReference type="Proteomes" id="UP000176855">
    <property type="component" value="Unassembled WGS sequence"/>
</dbReference>
<dbReference type="AlphaFoldDB" id="A0A1G2HND7"/>
<feature type="compositionally biased region" description="Basic and acidic residues" evidence="2">
    <location>
        <begin position="236"/>
        <end position="249"/>
    </location>
</feature>
<feature type="compositionally biased region" description="Basic and acidic residues" evidence="2">
    <location>
        <begin position="679"/>
        <end position="696"/>
    </location>
</feature>
<proteinExistence type="predicted"/>
<comment type="caution">
    <text evidence="4">The sequence shown here is derived from an EMBL/GenBank/DDBJ whole genome shotgun (WGS) entry which is preliminary data.</text>
</comment>
<evidence type="ECO:0000313" key="4">
    <source>
        <dbReference type="EMBL" id="OGZ63751.1"/>
    </source>
</evidence>
<accession>A0A1G2HND7</accession>
<keyword evidence="1" id="KW-0175">Coiled coil</keyword>
<reference evidence="4 5" key="1">
    <citation type="journal article" date="2016" name="Nat. Commun.">
        <title>Thousands of microbial genomes shed light on interconnected biogeochemical processes in an aquifer system.</title>
        <authorList>
            <person name="Anantharaman K."/>
            <person name="Brown C.T."/>
            <person name="Hug L.A."/>
            <person name="Sharon I."/>
            <person name="Castelle C.J."/>
            <person name="Probst A.J."/>
            <person name="Thomas B.C."/>
            <person name="Singh A."/>
            <person name="Wilkins M.J."/>
            <person name="Karaoz U."/>
            <person name="Brodie E.L."/>
            <person name="Williams K.H."/>
            <person name="Hubbard S.S."/>
            <person name="Banfield J.F."/>
        </authorList>
    </citation>
    <scope>NUCLEOTIDE SEQUENCE [LARGE SCALE GENOMIC DNA]</scope>
</reference>
<feature type="coiled-coil region" evidence="1">
    <location>
        <begin position="397"/>
        <end position="428"/>
    </location>
</feature>
<name>A0A1G2HND7_9BACT</name>
<dbReference type="PROSITE" id="PS50076">
    <property type="entry name" value="DNAJ_2"/>
    <property type="match status" value="1"/>
</dbReference>
<evidence type="ECO:0000256" key="2">
    <source>
        <dbReference type="SAM" id="MobiDB-lite"/>
    </source>
</evidence>
<gene>
    <name evidence="4" type="ORF">A2730_00460</name>
</gene>
<feature type="region of interest" description="Disordered" evidence="2">
    <location>
        <begin position="1"/>
        <end position="20"/>
    </location>
</feature>
<sequence length="812" mass="93246">MSEIPKQDNEGDLVDRQNKTQEAQAKNVLDLVNQSVSLAQEKSLPPLSETKGLKTEKKLTISELRADLGLPENASINDIANELYEAISTTISLDDPEKVQKDKRLDKIVEICDGFGIDVEELDIREKTETLFSLKKALLKKDKEGKKETKLDISDMGDTVERMPVPEKKPKQETPDYYKILDVGADTTIEHINRAYGLRSDEIENDFKDNIIDRAKYLKKMSQLVEAHDVLVNPKKRAEYDEQTAKKPEAGTPVEAGTEAPPEPVEPPVKKAKKTPLAKKWDTLKELRERYKNEPDEATKKSLSEQWKSLYKEFTEFYKEETGRELRDDIKEKATSKPGVRFMKVEQYREMLEKKAAQELKKEEPEIRKKVQEDRHSRFIKESFDKIPNPNKEKYKNEKGEIDIKEYEKELDDQRDRANKELERHGVELSKDVFYELMRRGYQAKDIKGKLLEKDEGRAVVIGLTGVVAVGSVVTMGLFGGIVGGGAAALSTFGEKFLSKRLYGGVKIPSTEKPGETLSQEELELLVQKIERESQKSLEEEVEKAIHFRDEEKKQEIIKKIKKGKKRFNGIKNEATDNIVSQAVVDGKKSKETLPKVATLEEAYELLTENEKKTIDDSREAVKKFFEDHDTSKESLKILKGILEDKKESPLWEISNVKKRREKIVTLLSKEVNNKVKQLRKEERLSSQKDKREPVEKLNPSEGENRNIEFTSEELEALKNRGNADNPLEVSKPVSVPENKEDMEKVKSEFGVEFSKDAYNELEKFKYIPQKAKKIDNKIVIPYVDPSQDWLIDISEFESNMQHILKNIDQSK</sequence>
<dbReference type="EMBL" id="MHOO01000011">
    <property type="protein sequence ID" value="OGZ63751.1"/>
    <property type="molecule type" value="Genomic_DNA"/>
</dbReference>
<dbReference type="InterPro" id="IPR001623">
    <property type="entry name" value="DnaJ_domain"/>
</dbReference>
<dbReference type="InterPro" id="IPR036869">
    <property type="entry name" value="J_dom_sf"/>
</dbReference>
<feature type="compositionally biased region" description="Basic and acidic residues" evidence="2">
    <location>
        <begin position="1"/>
        <end position="19"/>
    </location>
</feature>
<dbReference type="Gene3D" id="1.10.287.110">
    <property type="entry name" value="DnaJ domain"/>
    <property type="match status" value="1"/>
</dbReference>
<evidence type="ECO:0000313" key="5">
    <source>
        <dbReference type="Proteomes" id="UP000176855"/>
    </source>
</evidence>
<feature type="region of interest" description="Disordered" evidence="2">
    <location>
        <begin position="236"/>
        <end position="277"/>
    </location>
</feature>
<dbReference type="STRING" id="1802202.A2730_00460"/>
<feature type="region of interest" description="Disordered" evidence="2">
    <location>
        <begin position="678"/>
        <end position="742"/>
    </location>
</feature>
<evidence type="ECO:0000259" key="3">
    <source>
        <dbReference type="PROSITE" id="PS50076"/>
    </source>
</evidence>
<evidence type="ECO:0000256" key="1">
    <source>
        <dbReference type="SAM" id="Coils"/>
    </source>
</evidence>
<feature type="domain" description="J" evidence="3">
    <location>
        <begin position="176"/>
        <end position="244"/>
    </location>
</feature>